<accession>A0A699TVA6</accession>
<organism evidence="1">
    <name type="scientific">Tanacetum cinerariifolium</name>
    <name type="common">Dalmatian daisy</name>
    <name type="synonym">Chrysanthemum cinerariifolium</name>
    <dbReference type="NCBI Taxonomy" id="118510"/>
    <lineage>
        <taxon>Eukaryota</taxon>
        <taxon>Viridiplantae</taxon>
        <taxon>Streptophyta</taxon>
        <taxon>Embryophyta</taxon>
        <taxon>Tracheophyta</taxon>
        <taxon>Spermatophyta</taxon>
        <taxon>Magnoliopsida</taxon>
        <taxon>eudicotyledons</taxon>
        <taxon>Gunneridae</taxon>
        <taxon>Pentapetalae</taxon>
        <taxon>asterids</taxon>
        <taxon>campanulids</taxon>
        <taxon>Asterales</taxon>
        <taxon>Asteraceae</taxon>
        <taxon>Asteroideae</taxon>
        <taxon>Anthemideae</taxon>
        <taxon>Anthemidinae</taxon>
        <taxon>Tanacetum</taxon>
    </lineage>
</organism>
<comment type="caution">
    <text evidence="1">The sequence shown here is derived from an EMBL/GenBank/DDBJ whole genome shotgun (WGS) entry which is preliminary data.</text>
</comment>
<dbReference type="AlphaFoldDB" id="A0A699TVA6"/>
<sequence>KDKLNYLEHLIHAAPILAHAGQQVPPKALVAYAAWVKGQKEIAGLILMTMKPDIQ</sequence>
<name>A0A699TVA6_TANCI</name>
<evidence type="ECO:0008006" key="2">
    <source>
        <dbReference type="Google" id="ProtNLM"/>
    </source>
</evidence>
<feature type="non-terminal residue" evidence="1">
    <location>
        <position position="1"/>
    </location>
</feature>
<evidence type="ECO:0000313" key="1">
    <source>
        <dbReference type="EMBL" id="GFD14812.1"/>
    </source>
</evidence>
<proteinExistence type="predicted"/>
<dbReference type="EMBL" id="BKCJ011282030">
    <property type="protein sequence ID" value="GFD14812.1"/>
    <property type="molecule type" value="Genomic_DNA"/>
</dbReference>
<reference evidence="1" key="1">
    <citation type="journal article" date="2019" name="Sci. Rep.">
        <title>Draft genome of Tanacetum cinerariifolium, the natural source of mosquito coil.</title>
        <authorList>
            <person name="Yamashiro T."/>
            <person name="Shiraishi A."/>
            <person name="Satake H."/>
            <person name="Nakayama K."/>
        </authorList>
    </citation>
    <scope>NUCLEOTIDE SEQUENCE</scope>
</reference>
<gene>
    <name evidence="1" type="ORF">Tci_886781</name>
</gene>
<protein>
    <recommendedName>
        <fullName evidence="2">Zinc finger, CCHC-type</fullName>
    </recommendedName>
</protein>